<feature type="compositionally biased region" description="Polar residues" evidence="1">
    <location>
        <begin position="448"/>
        <end position="460"/>
    </location>
</feature>
<dbReference type="AlphaFoldDB" id="A0A085MA61"/>
<evidence type="ECO:0000313" key="5">
    <source>
        <dbReference type="Proteomes" id="UP000030764"/>
    </source>
</evidence>
<dbReference type="Proteomes" id="UP000030764">
    <property type="component" value="Unassembled WGS sequence"/>
</dbReference>
<reference evidence="3 5" key="1">
    <citation type="journal article" date="2014" name="Nat. Genet.">
        <title>Genome and transcriptome of the porcine whipworm Trichuris suis.</title>
        <authorList>
            <person name="Jex A.R."/>
            <person name="Nejsum P."/>
            <person name="Schwarz E.M."/>
            <person name="Hu L."/>
            <person name="Young N.D."/>
            <person name="Hall R.S."/>
            <person name="Korhonen P.K."/>
            <person name="Liao S."/>
            <person name="Thamsborg S."/>
            <person name="Xia J."/>
            <person name="Xu P."/>
            <person name="Wang S."/>
            <person name="Scheerlinck J.P."/>
            <person name="Hofmann A."/>
            <person name="Sternberg P.W."/>
            <person name="Wang J."/>
            <person name="Gasser R.B."/>
        </authorList>
    </citation>
    <scope>NUCLEOTIDE SEQUENCE [LARGE SCALE GENOMIC DNA]</scope>
    <source>
        <strain evidence="4">DCEP-RM93F</strain>
        <strain evidence="3">DCEP-RM93M</strain>
    </source>
</reference>
<gene>
    <name evidence="3" type="ORF">M513_05126</name>
    <name evidence="4" type="ORF">M514_05126</name>
</gene>
<dbReference type="EMBL" id="KL367582">
    <property type="protein sequence ID" value="KFD63030.1"/>
    <property type="molecule type" value="Genomic_DNA"/>
</dbReference>
<organism evidence="3 5">
    <name type="scientific">Trichuris suis</name>
    <name type="common">pig whipworm</name>
    <dbReference type="NCBI Taxonomy" id="68888"/>
    <lineage>
        <taxon>Eukaryota</taxon>
        <taxon>Metazoa</taxon>
        <taxon>Ecdysozoa</taxon>
        <taxon>Nematoda</taxon>
        <taxon>Enoplea</taxon>
        <taxon>Dorylaimia</taxon>
        <taxon>Trichinellida</taxon>
        <taxon>Trichuridae</taxon>
        <taxon>Trichuris</taxon>
    </lineage>
</organism>
<keyword evidence="2" id="KW-1133">Transmembrane helix</keyword>
<dbReference type="Proteomes" id="UP000030758">
    <property type="component" value="Unassembled WGS sequence"/>
</dbReference>
<accession>A0A085MA61</accession>
<dbReference type="EMBL" id="KL363211">
    <property type="protein sequence ID" value="KFD54107.1"/>
    <property type="molecule type" value="Genomic_DNA"/>
</dbReference>
<evidence type="ECO:0000313" key="3">
    <source>
        <dbReference type="EMBL" id="KFD54107.1"/>
    </source>
</evidence>
<keyword evidence="2" id="KW-0472">Membrane</keyword>
<keyword evidence="2" id="KW-0812">Transmembrane</keyword>
<evidence type="ECO:0000256" key="1">
    <source>
        <dbReference type="SAM" id="MobiDB-lite"/>
    </source>
</evidence>
<feature type="transmembrane region" description="Helical" evidence="2">
    <location>
        <begin position="84"/>
        <end position="101"/>
    </location>
</feature>
<feature type="compositionally biased region" description="Polar residues" evidence="1">
    <location>
        <begin position="427"/>
        <end position="437"/>
    </location>
</feature>
<proteinExistence type="predicted"/>
<name>A0A085MA61_9BILA</name>
<feature type="region of interest" description="Disordered" evidence="1">
    <location>
        <begin position="426"/>
        <end position="460"/>
    </location>
</feature>
<evidence type="ECO:0000256" key="2">
    <source>
        <dbReference type="SAM" id="Phobius"/>
    </source>
</evidence>
<feature type="transmembrane region" description="Helical" evidence="2">
    <location>
        <begin position="369"/>
        <end position="392"/>
    </location>
</feature>
<evidence type="ECO:0000313" key="4">
    <source>
        <dbReference type="EMBL" id="KFD63030.1"/>
    </source>
</evidence>
<sequence length="460" mass="51788">MAKRASGSRVDLEEHRVSRKRLWPVCPTGQSRELKINSENTEARFRKFPLERSFSLKSSNYFCDFNELNASVKCRQIWLKMRKALAFAFYFFLFAGINAELCPIDLDSTYQGFRANGRCVTLIDQDMMTHQALQSLTYNNAEKNCSDYFSNGNLFAFKTSFTPHYVVNASGHTYTFRHVLPPAKFWKVHRNTRLINGVKVVQVDSSTQGESIHASLHLDYSNHTKEILDIKLSHGYNIIPPGYRLGIDLSEQPFMAANSFRIEKCFTVNFPLSQLTGSRQYSMNEPRNCFSLNTFNAYLCESDPIDWCTVREISANGVDKICECAKGKKRTHCSSVPCQKSQSWKGGKKCISPELVEVEKAAPVDMTKWYIIYGSLGFLIIVVLFGIVSLLYHKRKKRLAKAAKAQEAEGEKGRAVGANLQVALDSNMASQKSRTPSSPSPIDKHTGSQKSSGSPSPTKT</sequence>
<protein>
    <submittedName>
        <fullName evidence="3">Uncharacterized protein</fullName>
    </submittedName>
</protein>
<keyword evidence="5" id="KW-1185">Reference proteome</keyword>